<feature type="transmembrane region" description="Helical" evidence="1">
    <location>
        <begin position="71"/>
        <end position="95"/>
    </location>
</feature>
<dbReference type="EMBL" id="JAYWIO010000001">
    <property type="protein sequence ID" value="KAK7288529.1"/>
    <property type="molecule type" value="Genomic_DNA"/>
</dbReference>
<evidence type="ECO:0000313" key="3">
    <source>
        <dbReference type="Proteomes" id="UP001372338"/>
    </source>
</evidence>
<keyword evidence="3" id="KW-1185">Reference proteome</keyword>
<sequence length="116" mass="12783">MAYVVRATGSKFSEDQVIQFIAGWGTLSSYLFSSICFILTNLILFALLTVNLRIFSSKVHLYDSMEQGLGLLLEWVPTLTVAGVLIYITAFAIGMGQVPCVIIHRTVTSLSSWDDS</sequence>
<evidence type="ECO:0000256" key="1">
    <source>
        <dbReference type="SAM" id="Phobius"/>
    </source>
</evidence>
<accession>A0AAN9P8T2</accession>
<name>A0AAN9P8T2_CROPI</name>
<feature type="transmembrane region" description="Helical" evidence="1">
    <location>
        <begin position="30"/>
        <end position="50"/>
    </location>
</feature>
<reference evidence="2 3" key="1">
    <citation type="submission" date="2024-01" db="EMBL/GenBank/DDBJ databases">
        <title>The genomes of 5 underutilized Papilionoideae crops provide insights into root nodulation and disease resistanc.</title>
        <authorList>
            <person name="Yuan L."/>
        </authorList>
    </citation>
    <scope>NUCLEOTIDE SEQUENCE [LARGE SCALE GENOMIC DNA]</scope>
    <source>
        <strain evidence="2">ZHUSHIDOU_FW_LH</strain>
        <tissue evidence="2">Leaf</tissue>
    </source>
</reference>
<dbReference type="AlphaFoldDB" id="A0AAN9P8T2"/>
<proteinExistence type="predicted"/>
<keyword evidence="1" id="KW-0812">Transmembrane</keyword>
<keyword evidence="1" id="KW-1133">Transmembrane helix</keyword>
<comment type="caution">
    <text evidence="2">The sequence shown here is derived from an EMBL/GenBank/DDBJ whole genome shotgun (WGS) entry which is preliminary data.</text>
</comment>
<gene>
    <name evidence="2" type="ORF">RIF29_01990</name>
</gene>
<dbReference type="Proteomes" id="UP001372338">
    <property type="component" value="Unassembled WGS sequence"/>
</dbReference>
<keyword evidence="1" id="KW-0472">Membrane</keyword>
<protein>
    <submittedName>
        <fullName evidence="2">Uncharacterized protein</fullName>
    </submittedName>
</protein>
<organism evidence="2 3">
    <name type="scientific">Crotalaria pallida</name>
    <name type="common">Smooth rattlebox</name>
    <name type="synonym">Crotalaria striata</name>
    <dbReference type="NCBI Taxonomy" id="3830"/>
    <lineage>
        <taxon>Eukaryota</taxon>
        <taxon>Viridiplantae</taxon>
        <taxon>Streptophyta</taxon>
        <taxon>Embryophyta</taxon>
        <taxon>Tracheophyta</taxon>
        <taxon>Spermatophyta</taxon>
        <taxon>Magnoliopsida</taxon>
        <taxon>eudicotyledons</taxon>
        <taxon>Gunneridae</taxon>
        <taxon>Pentapetalae</taxon>
        <taxon>rosids</taxon>
        <taxon>fabids</taxon>
        <taxon>Fabales</taxon>
        <taxon>Fabaceae</taxon>
        <taxon>Papilionoideae</taxon>
        <taxon>50 kb inversion clade</taxon>
        <taxon>genistoids sensu lato</taxon>
        <taxon>core genistoids</taxon>
        <taxon>Crotalarieae</taxon>
        <taxon>Crotalaria</taxon>
    </lineage>
</organism>
<evidence type="ECO:0000313" key="2">
    <source>
        <dbReference type="EMBL" id="KAK7288529.1"/>
    </source>
</evidence>